<dbReference type="RefSeq" id="WP_275118007.1">
    <property type="nucleotide sequence ID" value="NZ_JAOTPO010000004.1"/>
</dbReference>
<dbReference type="PROSITE" id="PS50850">
    <property type="entry name" value="MFS"/>
    <property type="match status" value="1"/>
</dbReference>
<dbReference type="EMBL" id="JAOTPO010000004">
    <property type="protein sequence ID" value="MDE5413390.1"/>
    <property type="molecule type" value="Genomic_DNA"/>
</dbReference>
<keyword evidence="4 7" id="KW-0812">Transmembrane</keyword>
<sequence>MKAVLERKSEEALNNNSSIWRNKQFLLLIWGTSVSNLTFSIFTMALPIMIYELTRSAFAMGTMRAIEFLPNLLLAVFIGVLVDRFNRKKVLLSSVGLQMVMILTIIVLLLTSQLQLWHLYVLGFILYTSAYMFGNAYHSVLPLIVDKEQLTSANSVISFLYTFVGLIGPALAGMVLLVLNNIYGLTITAFGLLVLLLFISLLKLPFIKKEEDQKKTSMIEEMKEGWYSLIENKELWNLTIMVLLSNITSAATLSVFIFFALDVMNVIETKLGIILASTAIGGLVAATVAKKMTRWFTRGQLFIWSLAIQSLGYFLLFFSLDWYWLVAGMFCNGLSGGLMNIHYFTLRQETTPNHLLGRVAGTSSMLMKLAVPFAFFGVGALAEFIPVHFIFLGSAIGTALIIVYLIRTPVVYMR</sequence>
<gene>
    <name evidence="9" type="ORF">N7Z68_08320</name>
</gene>
<feature type="transmembrane region" description="Helical" evidence="7">
    <location>
        <begin position="301"/>
        <end position="318"/>
    </location>
</feature>
<feature type="transmembrane region" description="Helical" evidence="7">
    <location>
        <begin position="25"/>
        <end position="51"/>
    </location>
</feature>
<evidence type="ECO:0000256" key="6">
    <source>
        <dbReference type="ARBA" id="ARBA00023136"/>
    </source>
</evidence>
<dbReference type="PANTHER" id="PTHR23513">
    <property type="entry name" value="INTEGRAL MEMBRANE EFFLUX PROTEIN-RELATED"/>
    <property type="match status" value="1"/>
</dbReference>
<dbReference type="InterPro" id="IPR020846">
    <property type="entry name" value="MFS_dom"/>
</dbReference>
<dbReference type="Gene3D" id="1.20.1250.20">
    <property type="entry name" value="MFS general substrate transporter like domains"/>
    <property type="match status" value="1"/>
</dbReference>
<feature type="transmembrane region" description="Helical" evidence="7">
    <location>
        <begin position="90"/>
        <end position="111"/>
    </location>
</feature>
<feature type="transmembrane region" description="Helical" evidence="7">
    <location>
        <begin position="117"/>
        <end position="137"/>
    </location>
</feature>
<keyword evidence="2" id="KW-0813">Transport</keyword>
<accession>A0ABT5VD63</accession>
<feature type="transmembrane region" description="Helical" evidence="7">
    <location>
        <begin position="185"/>
        <end position="206"/>
    </location>
</feature>
<dbReference type="PANTHER" id="PTHR23513:SF6">
    <property type="entry name" value="MAJOR FACILITATOR SUPERFAMILY ASSOCIATED DOMAIN-CONTAINING PROTEIN"/>
    <property type="match status" value="1"/>
</dbReference>
<keyword evidence="6 7" id="KW-0472">Membrane</keyword>
<evidence type="ECO:0000313" key="10">
    <source>
        <dbReference type="Proteomes" id="UP001148125"/>
    </source>
</evidence>
<evidence type="ECO:0000256" key="1">
    <source>
        <dbReference type="ARBA" id="ARBA00004651"/>
    </source>
</evidence>
<reference evidence="9" key="1">
    <citation type="submission" date="2024-05" db="EMBL/GenBank/DDBJ databases">
        <title>Alkalihalobacillus sp. strain MEB203 novel alkaliphilic bacterium from Lonar Lake, India.</title>
        <authorList>
            <person name="Joshi A."/>
            <person name="Thite S."/>
            <person name="Mengade P."/>
        </authorList>
    </citation>
    <scope>NUCLEOTIDE SEQUENCE</scope>
    <source>
        <strain evidence="9">MEB 203</strain>
    </source>
</reference>
<name>A0ABT5VD63_9BACI</name>
<feature type="domain" description="Major facilitator superfamily (MFS) profile" evidence="8">
    <location>
        <begin position="24"/>
        <end position="411"/>
    </location>
</feature>
<feature type="transmembrane region" description="Helical" evidence="7">
    <location>
        <begin position="63"/>
        <end position="83"/>
    </location>
</feature>
<keyword evidence="10" id="KW-1185">Reference proteome</keyword>
<evidence type="ECO:0000256" key="7">
    <source>
        <dbReference type="SAM" id="Phobius"/>
    </source>
</evidence>
<evidence type="ECO:0000313" key="9">
    <source>
        <dbReference type="EMBL" id="MDE5413390.1"/>
    </source>
</evidence>
<keyword evidence="3" id="KW-1003">Cell membrane</keyword>
<dbReference type="SUPFAM" id="SSF103473">
    <property type="entry name" value="MFS general substrate transporter"/>
    <property type="match status" value="1"/>
</dbReference>
<comment type="subcellular location">
    <subcellularLocation>
        <location evidence="1">Cell membrane</location>
        <topology evidence="1">Multi-pass membrane protein</topology>
    </subcellularLocation>
</comment>
<feature type="transmembrane region" description="Helical" evidence="7">
    <location>
        <begin position="271"/>
        <end position="289"/>
    </location>
</feature>
<dbReference type="Proteomes" id="UP001148125">
    <property type="component" value="Unassembled WGS sequence"/>
</dbReference>
<feature type="transmembrane region" description="Helical" evidence="7">
    <location>
        <begin position="365"/>
        <end position="382"/>
    </location>
</feature>
<protein>
    <submittedName>
        <fullName evidence="9">MFS transporter</fullName>
    </submittedName>
</protein>
<feature type="transmembrane region" description="Helical" evidence="7">
    <location>
        <begin position="324"/>
        <end position="344"/>
    </location>
</feature>
<dbReference type="InterPro" id="IPR011701">
    <property type="entry name" value="MFS"/>
</dbReference>
<evidence type="ECO:0000256" key="2">
    <source>
        <dbReference type="ARBA" id="ARBA00022448"/>
    </source>
</evidence>
<organism evidence="9 10">
    <name type="scientific">Alkalihalobacterium chitinilyticum</name>
    <dbReference type="NCBI Taxonomy" id="2980103"/>
    <lineage>
        <taxon>Bacteria</taxon>
        <taxon>Bacillati</taxon>
        <taxon>Bacillota</taxon>
        <taxon>Bacilli</taxon>
        <taxon>Bacillales</taxon>
        <taxon>Bacillaceae</taxon>
        <taxon>Alkalihalobacterium</taxon>
    </lineage>
</organism>
<feature type="transmembrane region" description="Helical" evidence="7">
    <location>
        <begin position="158"/>
        <end position="179"/>
    </location>
</feature>
<feature type="transmembrane region" description="Helical" evidence="7">
    <location>
        <begin position="235"/>
        <end position="259"/>
    </location>
</feature>
<dbReference type="Pfam" id="PF07690">
    <property type="entry name" value="MFS_1"/>
    <property type="match status" value="1"/>
</dbReference>
<evidence type="ECO:0000259" key="8">
    <source>
        <dbReference type="PROSITE" id="PS50850"/>
    </source>
</evidence>
<dbReference type="CDD" id="cd06173">
    <property type="entry name" value="MFS_MefA_like"/>
    <property type="match status" value="1"/>
</dbReference>
<evidence type="ECO:0000256" key="5">
    <source>
        <dbReference type="ARBA" id="ARBA00022989"/>
    </source>
</evidence>
<evidence type="ECO:0000256" key="4">
    <source>
        <dbReference type="ARBA" id="ARBA00022692"/>
    </source>
</evidence>
<comment type="caution">
    <text evidence="9">The sequence shown here is derived from an EMBL/GenBank/DDBJ whole genome shotgun (WGS) entry which is preliminary data.</text>
</comment>
<feature type="transmembrane region" description="Helical" evidence="7">
    <location>
        <begin position="388"/>
        <end position="406"/>
    </location>
</feature>
<dbReference type="InterPro" id="IPR036259">
    <property type="entry name" value="MFS_trans_sf"/>
</dbReference>
<evidence type="ECO:0000256" key="3">
    <source>
        <dbReference type="ARBA" id="ARBA00022475"/>
    </source>
</evidence>
<keyword evidence="5 7" id="KW-1133">Transmembrane helix</keyword>
<proteinExistence type="predicted"/>